<evidence type="ECO:0000256" key="2">
    <source>
        <dbReference type="SAM" id="MobiDB-lite"/>
    </source>
</evidence>
<proteinExistence type="predicted"/>
<keyword evidence="1" id="KW-0175">Coiled coil</keyword>
<dbReference type="AlphaFoldDB" id="A0AAU2VFT0"/>
<name>A0AAU2VFT0_9ACTN</name>
<accession>A0AAU2VFT0</accession>
<sequence length="199" mass="21503">MVSWLEELERREARARELISELRGQIEELAGQLAGQEDVVSRLEITRETMAEILSGDGPVTGPDDEMEPEGEARGPEEPVADEFEVGSPVGVRLVPPWTDQLGVEALPDAYADIVEVLADAVHPMRAHQLCSVLGLSTDKSKVEGFRSKLKRLSGRGWIAEVSPGLFASRETAPPGRAPVRGNDSVVSPRAGEQEGSRA</sequence>
<dbReference type="EMBL" id="CP108318">
    <property type="protein sequence ID" value="WTW66207.1"/>
    <property type="molecule type" value="Genomic_DNA"/>
</dbReference>
<feature type="region of interest" description="Disordered" evidence="2">
    <location>
        <begin position="54"/>
        <end position="80"/>
    </location>
</feature>
<protein>
    <submittedName>
        <fullName evidence="3">Uncharacterized protein</fullName>
    </submittedName>
</protein>
<organism evidence="3">
    <name type="scientific">Streptomyces sp. NBC_00003</name>
    <dbReference type="NCBI Taxonomy" id="2903608"/>
    <lineage>
        <taxon>Bacteria</taxon>
        <taxon>Bacillati</taxon>
        <taxon>Actinomycetota</taxon>
        <taxon>Actinomycetes</taxon>
        <taxon>Kitasatosporales</taxon>
        <taxon>Streptomycetaceae</taxon>
        <taxon>Streptomyces</taxon>
    </lineage>
</organism>
<evidence type="ECO:0000313" key="3">
    <source>
        <dbReference type="EMBL" id="WTW66207.1"/>
    </source>
</evidence>
<feature type="coiled-coil region" evidence="1">
    <location>
        <begin position="5"/>
        <end position="39"/>
    </location>
</feature>
<evidence type="ECO:0000256" key="1">
    <source>
        <dbReference type="SAM" id="Coils"/>
    </source>
</evidence>
<reference evidence="3" key="1">
    <citation type="submission" date="2022-10" db="EMBL/GenBank/DDBJ databases">
        <title>The complete genomes of actinobacterial strains from the NBC collection.</title>
        <authorList>
            <person name="Joergensen T.S."/>
            <person name="Alvarez Arevalo M."/>
            <person name="Sterndorff E.B."/>
            <person name="Faurdal D."/>
            <person name="Vuksanovic O."/>
            <person name="Mourched A.-S."/>
            <person name="Charusanti P."/>
            <person name="Shaw S."/>
            <person name="Blin K."/>
            <person name="Weber T."/>
        </authorList>
    </citation>
    <scope>NUCLEOTIDE SEQUENCE</scope>
    <source>
        <strain evidence="3">NBC_00003</strain>
    </source>
</reference>
<feature type="region of interest" description="Disordered" evidence="2">
    <location>
        <begin position="166"/>
        <end position="199"/>
    </location>
</feature>
<gene>
    <name evidence="3" type="ORF">OG549_39425</name>
</gene>